<dbReference type="RefSeq" id="WP_369221532.1">
    <property type="nucleotide sequence ID" value="NZ_CP163441.1"/>
</dbReference>
<name>A0AB39QF63_9ACTN</name>
<gene>
    <name evidence="1" type="ORF">AB5J52_06760</name>
</gene>
<reference evidence="1" key="1">
    <citation type="submission" date="2024-07" db="EMBL/GenBank/DDBJ databases">
        <authorList>
            <person name="Yu S.T."/>
        </authorList>
    </citation>
    <scope>NUCLEOTIDE SEQUENCE</scope>
    <source>
        <strain evidence="1">R39</strain>
    </source>
</reference>
<dbReference type="EMBL" id="CP163441">
    <property type="protein sequence ID" value="XDQ41983.1"/>
    <property type="molecule type" value="Genomic_DNA"/>
</dbReference>
<organism evidence="1">
    <name type="scientific">Streptomyces sp. R39</name>
    <dbReference type="NCBI Taxonomy" id="3238631"/>
    <lineage>
        <taxon>Bacteria</taxon>
        <taxon>Bacillati</taxon>
        <taxon>Actinomycetota</taxon>
        <taxon>Actinomycetes</taxon>
        <taxon>Kitasatosporales</taxon>
        <taxon>Streptomycetaceae</taxon>
        <taxon>Streptomyces</taxon>
    </lineage>
</organism>
<evidence type="ECO:0000313" key="1">
    <source>
        <dbReference type="EMBL" id="XDQ41983.1"/>
    </source>
</evidence>
<proteinExistence type="predicted"/>
<protein>
    <submittedName>
        <fullName evidence="1">Uncharacterized protein</fullName>
    </submittedName>
</protein>
<sequence>MTAASEVAIRQEFTETTDYQQLITPELYNRLVGRIVKDEEVERGVAERIMDSALGFLYLSATNPGRRLSPSPLVDIGWHTFILYTRGYREFCQRVAGRFIDHEPNDVPDAPQKPGGIKRTIAAFKAFGLPIDEMLWTGHLTRKKTIAVLAGEAVSTCDGTQACSCQNPEDSLVKASADCTVDCDNGQGGPGDECTCS</sequence>
<accession>A0AB39QF63</accession>
<dbReference type="AlphaFoldDB" id="A0AB39QF63"/>